<keyword evidence="4" id="KW-0695">RNA-directed DNA polymerase</keyword>
<feature type="domain" description="Reverse transcriptase/retrotransposon-derived protein RNase H-like" evidence="3">
    <location>
        <begin position="58"/>
        <end position="108"/>
    </location>
</feature>
<dbReference type="InterPro" id="IPR041577">
    <property type="entry name" value="RT_RNaseH_2"/>
</dbReference>
<dbReference type="InterPro" id="IPR043502">
    <property type="entry name" value="DNA/RNA_pol_sf"/>
</dbReference>
<dbReference type="InterPro" id="IPR043128">
    <property type="entry name" value="Rev_trsase/Diguanyl_cyclase"/>
</dbReference>
<evidence type="ECO:0000313" key="4">
    <source>
        <dbReference type="EMBL" id="KAK9700436.1"/>
    </source>
</evidence>
<keyword evidence="5" id="KW-1185">Reference proteome</keyword>
<accession>A0AAW1JAS6</accession>
<organism evidence="4 5">
    <name type="scientific">Popillia japonica</name>
    <name type="common">Japanese beetle</name>
    <dbReference type="NCBI Taxonomy" id="7064"/>
    <lineage>
        <taxon>Eukaryota</taxon>
        <taxon>Metazoa</taxon>
        <taxon>Ecdysozoa</taxon>
        <taxon>Arthropoda</taxon>
        <taxon>Hexapoda</taxon>
        <taxon>Insecta</taxon>
        <taxon>Pterygota</taxon>
        <taxon>Neoptera</taxon>
        <taxon>Endopterygota</taxon>
        <taxon>Coleoptera</taxon>
        <taxon>Polyphaga</taxon>
        <taxon>Scarabaeiformia</taxon>
        <taxon>Scarabaeidae</taxon>
        <taxon>Rutelinae</taxon>
        <taxon>Popillia</taxon>
    </lineage>
</organism>
<dbReference type="EMBL" id="JASPKY010000437">
    <property type="protein sequence ID" value="KAK9700436.1"/>
    <property type="molecule type" value="Genomic_DNA"/>
</dbReference>
<keyword evidence="4" id="KW-0548">Nucleotidyltransferase</keyword>
<dbReference type="SUPFAM" id="SSF56672">
    <property type="entry name" value="DNA/RNA polymerases"/>
    <property type="match status" value="1"/>
</dbReference>
<dbReference type="GO" id="GO:0003964">
    <property type="term" value="F:RNA-directed DNA polymerase activity"/>
    <property type="evidence" value="ECO:0007669"/>
    <property type="project" value="UniProtKB-KW"/>
</dbReference>
<evidence type="ECO:0000313" key="5">
    <source>
        <dbReference type="Proteomes" id="UP001458880"/>
    </source>
</evidence>
<dbReference type="Pfam" id="PF17919">
    <property type="entry name" value="RT_RNaseH_2"/>
    <property type="match status" value="1"/>
</dbReference>
<evidence type="ECO:0000259" key="3">
    <source>
        <dbReference type="Pfam" id="PF17919"/>
    </source>
</evidence>
<dbReference type="Proteomes" id="UP001458880">
    <property type="component" value="Unassembled WGS sequence"/>
</dbReference>
<dbReference type="InterPro" id="IPR050951">
    <property type="entry name" value="Retrovirus_Pol_polyprotein"/>
</dbReference>
<dbReference type="AlphaFoldDB" id="A0AAW1JAS6"/>
<reference evidence="4 5" key="1">
    <citation type="journal article" date="2024" name="BMC Genomics">
        <title>De novo assembly and annotation of Popillia japonica's genome with initial clues to its potential as an invasive pest.</title>
        <authorList>
            <person name="Cucini C."/>
            <person name="Boschi S."/>
            <person name="Funari R."/>
            <person name="Cardaioli E."/>
            <person name="Iannotti N."/>
            <person name="Marturano G."/>
            <person name="Paoli F."/>
            <person name="Bruttini M."/>
            <person name="Carapelli A."/>
            <person name="Frati F."/>
            <person name="Nardi F."/>
        </authorList>
    </citation>
    <scope>NUCLEOTIDE SEQUENCE [LARGE SCALE GENOMIC DNA]</scope>
    <source>
        <strain evidence="4">DMR45628</strain>
    </source>
</reference>
<protein>
    <recommendedName>
        <fullName evidence="1">RNA-directed DNA polymerase</fullName>
        <ecNumber evidence="1">2.7.7.49</ecNumber>
    </recommendedName>
</protein>
<evidence type="ECO:0000256" key="2">
    <source>
        <dbReference type="ARBA" id="ARBA00023268"/>
    </source>
</evidence>
<proteinExistence type="predicted"/>
<dbReference type="PANTHER" id="PTHR37984:SF5">
    <property type="entry name" value="PROTEIN NYNRIN-LIKE"/>
    <property type="match status" value="1"/>
</dbReference>
<sequence>MVDPDKVKAILEVPSPETVSEVRRLVGMASWYRCFVPNFSSVVSPLTELLRKNRPFCWTAECYSAWSNLRERLVSPRSLTCPDFNHEFTIQTDARDIGLGAVLSQTIDGPLPFVKRK</sequence>
<dbReference type="Gene3D" id="3.30.70.270">
    <property type="match status" value="1"/>
</dbReference>
<dbReference type="EC" id="2.7.7.49" evidence="1"/>
<keyword evidence="4" id="KW-0808">Transferase</keyword>
<keyword evidence="2" id="KW-0511">Multifunctional enzyme</keyword>
<dbReference type="FunFam" id="3.30.70.270:FF:000020">
    <property type="entry name" value="Transposon Tf2-6 polyprotein-like Protein"/>
    <property type="match status" value="1"/>
</dbReference>
<gene>
    <name evidence="4" type="ORF">QE152_g31222</name>
</gene>
<name>A0AAW1JAS6_POPJA</name>
<dbReference type="PANTHER" id="PTHR37984">
    <property type="entry name" value="PROTEIN CBG26694"/>
    <property type="match status" value="1"/>
</dbReference>
<comment type="caution">
    <text evidence="4">The sequence shown here is derived from an EMBL/GenBank/DDBJ whole genome shotgun (WGS) entry which is preliminary data.</text>
</comment>
<evidence type="ECO:0000256" key="1">
    <source>
        <dbReference type="ARBA" id="ARBA00012493"/>
    </source>
</evidence>